<dbReference type="AlphaFoldDB" id="A0A9Q4C473"/>
<name>A0A9Q4C473_9EURY</name>
<keyword evidence="3" id="KW-1185">Reference proteome</keyword>
<dbReference type="Pfam" id="PF02697">
    <property type="entry name" value="VAPB_antitox"/>
    <property type="match status" value="1"/>
</dbReference>
<dbReference type="Proteomes" id="UP001149411">
    <property type="component" value="Unassembled WGS sequence"/>
</dbReference>
<comment type="caution">
    <text evidence="2">The sequence shown here is derived from an EMBL/GenBank/DDBJ whole genome shotgun (WGS) entry which is preliminary data.</text>
</comment>
<keyword evidence="1" id="KW-1277">Toxin-antitoxin system</keyword>
<organism evidence="2 3">
    <name type="scientific">Halorutilus salinus</name>
    <dbReference type="NCBI Taxonomy" id="2487751"/>
    <lineage>
        <taxon>Archaea</taxon>
        <taxon>Methanobacteriati</taxon>
        <taxon>Methanobacteriota</taxon>
        <taxon>Stenosarchaea group</taxon>
        <taxon>Halobacteria</taxon>
        <taxon>Halorutilales</taxon>
        <taxon>Halorutilaceae</taxon>
        <taxon>Halorutilus</taxon>
    </lineage>
</organism>
<protein>
    <submittedName>
        <fullName evidence="2">Uncharacterized protein</fullName>
    </submittedName>
</protein>
<accession>A0A9Q4C473</accession>
<dbReference type="InterPro" id="IPR003847">
    <property type="entry name" value="Put_antitoxin"/>
</dbReference>
<reference evidence="2" key="1">
    <citation type="submission" date="2022-09" db="EMBL/GenBank/DDBJ databases">
        <title>Haloadaptaus new haloarchaeum isolated from saline soil.</title>
        <authorList>
            <person name="Duran-Viseras A."/>
            <person name="Sanchez-Porro C."/>
            <person name="Ventosa A."/>
        </authorList>
    </citation>
    <scope>NUCLEOTIDE SEQUENCE</scope>
    <source>
        <strain evidence="2">F3-133</strain>
    </source>
</reference>
<evidence type="ECO:0000313" key="3">
    <source>
        <dbReference type="Proteomes" id="UP001149411"/>
    </source>
</evidence>
<dbReference type="RefSeq" id="WP_266086522.1">
    <property type="nucleotide sequence ID" value="NZ_RKLV01000004.1"/>
</dbReference>
<gene>
    <name evidence="2" type="ORF">EGH25_04860</name>
</gene>
<dbReference type="EMBL" id="RKLV01000004">
    <property type="protein sequence ID" value="MCX2818680.1"/>
    <property type="molecule type" value="Genomic_DNA"/>
</dbReference>
<proteinExistence type="predicted"/>
<evidence type="ECO:0000313" key="2">
    <source>
        <dbReference type="EMBL" id="MCX2818680.1"/>
    </source>
</evidence>
<sequence>MSKTIRLDEDVYEGLTERKRDNETYSEAVERLIGGRSVLGLAGILSDEEAEELEEVLDEVDERDAEDDEALVEEFG</sequence>
<evidence type="ECO:0000256" key="1">
    <source>
        <dbReference type="ARBA" id="ARBA00022649"/>
    </source>
</evidence>